<proteinExistence type="predicted"/>
<dbReference type="SUPFAM" id="SSF57667">
    <property type="entry name" value="beta-beta-alpha zinc fingers"/>
    <property type="match status" value="1"/>
</dbReference>
<protein>
    <recommendedName>
        <fullName evidence="2">C2H2-type domain-containing protein</fullName>
    </recommendedName>
</protein>
<name>A0A6C0AUE9_9ZZZZ</name>
<dbReference type="AlphaFoldDB" id="A0A6C0AUE9"/>
<reference evidence="1" key="1">
    <citation type="journal article" date="2020" name="Nature">
        <title>Giant virus diversity and host interactions through global metagenomics.</title>
        <authorList>
            <person name="Schulz F."/>
            <person name="Roux S."/>
            <person name="Paez-Espino D."/>
            <person name="Jungbluth S."/>
            <person name="Walsh D.A."/>
            <person name="Denef V.J."/>
            <person name="McMahon K.D."/>
            <person name="Konstantinidis K.T."/>
            <person name="Eloe-Fadrosh E.A."/>
            <person name="Kyrpides N.C."/>
            <person name="Woyke T."/>
        </authorList>
    </citation>
    <scope>NUCLEOTIDE SEQUENCE</scope>
    <source>
        <strain evidence="1">GVMAG-S-ERX555943-30</strain>
    </source>
</reference>
<dbReference type="EMBL" id="MN738755">
    <property type="protein sequence ID" value="QHS83422.1"/>
    <property type="molecule type" value="Genomic_DNA"/>
</dbReference>
<evidence type="ECO:0000313" key="1">
    <source>
        <dbReference type="EMBL" id="QHS83422.1"/>
    </source>
</evidence>
<evidence type="ECO:0008006" key="2">
    <source>
        <dbReference type="Google" id="ProtNLM"/>
    </source>
</evidence>
<organism evidence="1">
    <name type="scientific">viral metagenome</name>
    <dbReference type="NCBI Taxonomy" id="1070528"/>
    <lineage>
        <taxon>unclassified sequences</taxon>
        <taxon>metagenomes</taxon>
        <taxon>organismal metagenomes</taxon>
    </lineage>
</organism>
<dbReference type="InterPro" id="IPR036236">
    <property type="entry name" value="Znf_C2H2_sf"/>
</dbReference>
<accession>A0A6C0AUE9</accession>
<sequence>MFEKQAKMLLDVLCSWKNVNPIPQQPKNHVCKMCKYETPSLDEYEKHIKTDTHIKKHNKIEKEWQEFYEAILLIG</sequence>